<reference evidence="1" key="1">
    <citation type="submission" date="2019-12" db="EMBL/GenBank/DDBJ databases">
        <title>Genome sequencing and annotation of Brassica cretica.</title>
        <authorList>
            <person name="Studholme D.J."/>
            <person name="Sarris P.F."/>
        </authorList>
    </citation>
    <scope>NUCLEOTIDE SEQUENCE</scope>
    <source>
        <strain evidence="1">PFS-102/07</strain>
        <tissue evidence="1">Leaf</tissue>
    </source>
</reference>
<organism evidence="1">
    <name type="scientific">Brassica cretica</name>
    <name type="common">Mustard</name>
    <dbReference type="NCBI Taxonomy" id="69181"/>
    <lineage>
        <taxon>Eukaryota</taxon>
        <taxon>Viridiplantae</taxon>
        <taxon>Streptophyta</taxon>
        <taxon>Embryophyta</taxon>
        <taxon>Tracheophyta</taxon>
        <taxon>Spermatophyta</taxon>
        <taxon>Magnoliopsida</taxon>
        <taxon>eudicotyledons</taxon>
        <taxon>Gunneridae</taxon>
        <taxon>Pentapetalae</taxon>
        <taxon>rosids</taxon>
        <taxon>malvids</taxon>
        <taxon>Brassicales</taxon>
        <taxon>Brassicaceae</taxon>
        <taxon>Brassiceae</taxon>
        <taxon>Brassica</taxon>
    </lineage>
</organism>
<dbReference type="AlphaFoldDB" id="A0A8S9I2R2"/>
<accession>A0A8S9I2R2</accession>
<comment type="caution">
    <text evidence="1">The sequence shown here is derived from an EMBL/GenBank/DDBJ whole genome shotgun (WGS) entry which is preliminary data.</text>
</comment>
<protein>
    <submittedName>
        <fullName evidence="1">Uncharacterized protein</fullName>
    </submittedName>
</protein>
<sequence length="67" mass="7600">MSRTDNPWALNRLMRFLSVLNGEGMTPELAVEKPAFLDSLLPSFTLHLGPPNYAIKSRYVHINVDED</sequence>
<dbReference type="EMBL" id="QGKY02001250">
    <property type="protein sequence ID" value="KAF2563838.1"/>
    <property type="molecule type" value="Genomic_DNA"/>
</dbReference>
<gene>
    <name evidence="1" type="ORF">F2Q70_00014786</name>
</gene>
<proteinExistence type="predicted"/>
<name>A0A8S9I2R2_BRACR</name>
<evidence type="ECO:0000313" key="1">
    <source>
        <dbReference type="EMBL" id="KAF2563838.1"/>
    </source>
</evidence>